<name>A0A1I6XMA7_9BACT</name>
<dbReference type="AlphaFoldDB" id="A0A1I6XMA7"/>
<evidence type="ECO:0000313" key="2">
    <source>
        <dbReference type="Proteomes" id="UP000199673"/>
    </source>
</evidence>
<sequence>MINKIRRALTGYKVSKISKNGLEIKTSYKGKFPSSDPLAALKDVKLKLDKSPIQLSVNSNMAVCWEEKIKVLDGTLPTYSAKFKVGKNQYRISRFVAKQNKSPLSLYTFSNNGKIFALFTRIYDYGEQFKEIENCLISNGSIEQSASNRSMLYITNVQHSALLDVFGHSQSFFWNDRDELEKCLDVIKL</sequence>
<dbReference type="EMBL" id="FPBF01000001">
    <property type="protein sequence ID" value="SFT39518.1"/>
    <property type="molecule type" value="Genomic_DNA"/>
</dbReference>
<accession>A0A1I6XMA7</accession>
<dbReference type="RefSeq" id="WP_091691180.1">
    <property type="nucleotide sequence ID" value="NZ_FPBF01000001.1"/>
</dbReference>
<organism evidence="1 2">
    <name type="scientific">Algoriphagus locisalis</name>
    <dbReference type="NCBI Taxonomy" id="305507"/>
    <lineage>
        <taxon>Bacteria</taxon>
        <taxon>Pseudomonadati</taxon>
        <taxon>Bacteroidota</taxon>
        <taxon>Cytophagia</taxon>
        <taxon>Cytophagales</taxon>
        <taxon>Cyclobacteriaceae</taxon>
        <taxon>Algoriphagus</taxon>
    </lineage>
</organism>
<protein>
    <submittedName>
        <fullName evidence="1">Uncharacterized protein</fullName>
    </submittedName>
</protein>
<keyword evidence="2" id="KW-1185">Reference proteome</keyword>
<evidence type="ECO:0000313" key="1">
    <source>
        <dbReference type="EMBL" id="SFT39518.1"/>
    </source>
</evidence>
<dbReference type="OrthoDB" id="826316at2"/>
<reference evidence="2" key="1">
    <citation type="submission" date="2016-10" db="EMBL/GenBank/DDBJ databases">
        <authorList>
            <person name="Varghese N."/>
            <person name="Submissions S."/>
        </authorList>
    </citation>
    <scope>NUCLEOTIDE SEQUENCE [LARGE SCALE GENOMIC DNA]</scope>
    <source>
        <strain evidence="2">DSM 23445</strain>
    </source>
</reference>
<proteinExistence type="predicted"/>
<dbReference type="Proteomes" id="UP000199673">
    <property type="component" value="Unassembled WGS sequence"/>
</dbReference>
<gene>
    <name evidence="1" type="ORF">SAMN04489724_0569</name>
</gene>